<keyword evidence="5 9" id="KW-0064">Aspartyl protease</keyword>
<dbReference type="GO" id="GO:0005886">
    <property type="term" value="C:plasma membrane"/>
    <property type="evidence" value="ECO:0007669"/>
    <property type="project" value="UniProtKB-SubCell"/>
</dbReference>
<sequence length="195" mass="20325">MPGPAADRPVTSQARPMPSAARSWAIAIVAGPLALAVDQVSKWWILTEVMDPPRLIPITGFLNLTLGYNRGVSFGLLATDSPATPILLSGLAFAILPLMGWWLAKEPRPLHGAAFGLIAGGGLGNVVDRLRQGAVTDFIDVHAAGYHWPAFNLADTAIFLGAALLIAATMRPLPAEAPAGTADRDGLAGAPRHDA</sequence>
<feature type="transmembrane region" description="Helical" evidence="9">
    <location>
        <begin position="147"/>
        <end position="168"/>
    </location>
</feature>
<evidence type="ECO:0000256" key="7">
    <source>
        <dbReference type="ARBA" id="ARBA00022989"/>
    </source>
</evidence>
<comment type="caution">
    <text evidence="12">The sequence shown here is derived from an EMBL/GenBank/DDBJ whole genome shotgun (WGS) entry which is preliminary data.</text>
</comment>
<feature type="transmembrane region" description="Helical" evidence="9">
    <location>
        <begin position="24"/>
        <end position="45"/>
    </location>
</feature>
<evidence type="ECO:0000256" key="4">
    <source>
        <dbReference type="ARBA" id="ARBA00022692"/>
    </source>
</evidence>
<comment type="similarity">
    <text evidence="1 9 11">Belongs to the peptidase A8 family.</text>
</comment>
<comment type="function">
    <text evidence="9 10">This protein specifically catalyzes the removal of signal peptides from prolipoproteins.</text>
</comment>
<dbReference type="PANTHER" id="PTHR33695">
    <property type="entry name" value="LIPOPROTEIN SIGNAL PEPTIDASE"/>
    <property type="match status" value="1"/>
</dbReference>
<dbReference type="AlphaFoldDB" id="D5RIA7"/>
<comment type="pathway">
    <text evidence="9">Protein modification; lipoprotein biosynthesis (signal peptide cleavage).</text>
</comment>
<comment type="subcellular location">
    <subcellularLocation>
        <location evidence="9">Cell membrane</location>
        <topology evidence="9">Multi-pass membrane protein</topology>
    </subcellularLocation>
</comment>
<keyword evidence="8 9" id="KW-0472">Membrane</keyword>
<keyword evidence="7 9" id="KW-1133">Transmembrane helix</keyword>
<evidence type="ECO:0000256" key="9">
    <source>
        <dbReference type="HAMAP-Rule" id="MF_00161"/>
    </source>
</evidence>
<dbReference type="GO" id="GO:0006508">
    <property type="term" value="P:proteolysis"/>
    <property type="evidence" value="ECO:0007669"/>
    <property type="project" value="UniProtKB-KW"/>
</dbReference>
<dbReference type="HAMAP" id="MF_00161">
    <property type="entry name" value="LspA"/>
    <property type="match status" value="1"/>
</dbReference>
<dbReference type="Pfam" id="PF01252">
    <property type="entry name" value="Peptidase_A8"/>
    <property type="match status" value="1"/>
</dbReference>
<name>D5RIA7_9PROT</name>
<dbReference type="NCBIfam" id="TIGR00077">
    <property type="entry name" value="lspA"/>
    <property type="match status" value="1"/>
</dbReference>
<proteinExistence type="inferred from homology"/>
<evidence type="ECO:0000256" key="5">
    <source>
        <dbReference type="ARBA" id="ARBA00022750"/>
    </source>
</evidence>
<dbReference type="EMBL" id="ADVL01000138">
    <property type="protein sequence ID" value="EFH12974.1"/>
    <property type="molecule type" value="Genomic_DNA"/>
</dbReference>
<feature type="active site" evidence="9">
    <location>
        <position position="155"/>
    </location>
</feature>
<dbReference type="Proteomes" id="UP000005324">
    <property type="component" value="Unassembled WGS sequence"/>
</dbReference>
<dbReference type="HOGENOM" id="CLU_083252_4_3_5"/>
<evidence type="ECO:0000256" key="10">
    <source>
        <dbReference type="RuleBase" id="RU000594"/>
    </source>
</evidence>
<evidence type="ECO:0000313" key="13">
    <source>
        <dbReference type="Proteomes" id="UP000005324"/>
    </source>
</evidence>
<evidence type="ECO:0000256" key="3">
    <source>
        <dbReference type="ARBA" id="ARBA00022670"/>
    </source>
</evidence>
<evidence type="ECO:0000256" key="8">
    <source>
        <dbReference type="ARBA" id="ARBA00023136"/>
    </source>
</evidence>
<keyword evidence="6 9" id="KW-0378">Hydrolase</keyword>
<dbReference type="PRINTS" id="PR00781">
    <property type="entry name" value="LIPOSIGPTASE"/>
</dbReference>
<dbReference type="EC" id="3.4.23.36" evidence="9"/>
<protein>
    <recommendedName>
        <fullName evidence="9">Lipoprotein signal peptidase</fullName>
        <ecNumber evidence="9">3.4.23.36</ecNumber>
    </recommendedName>
    <alternativeName>
        <fullName evidence="9">Prolipoprotein signal peptidase</fullName>
    </alternativeName>
    <alternativeName>
        <fullName evidence="9">Signal peptidase II</fullName>
        <shortName evidence="9">SPase II</shortName>
    </alternativeName>
</protein>
<feature type="active site" evidence="9">
    <location>
        <position position="137"/>
    </location>
</feature>
<evidence type="ECO:0000256" key="6">
    <source>
        <dbReference type="ARBA" id="ARBA00022801"/>
    </source>
</evidence>
<organism evidence="12 13">
    <name type="scientific">Pseudoroseomonas cervicalis ATCC 49957</name>
    <dbReference type="NCBI Taxonomy" id="525371"/>
    <lineage>
        <taxon>Bacteria</taxon>
        <taxon>Pseudomonadati</taxon>
        <taxon>Pseudomonadota</taxon>
        <taxon>Alphaproteobacteria</taxon>
        <taxon>Acetobacterales</taxon>
        <taxon>Roseomonadaceae</taxon>
        <taxon>Roseomonas</taxon>
    </lineage>
</organism>
<evidence type="ECO:0000256" key="11">
    <source>
        <dbReference type="RuleBase" id="RU004181"/>
    </source>
</evidence>
<dbReference type="InterPro" id="IPR001872">
    <property type="entry name" value="Peptidase_A8"/>
</dbReference>
<feature type="transmembrane region" description="Helical" evidence="9">
    <location>
        <begin position="83"/>
        <end position="103"/>
    </location>
</feature>
<dbReference type="PANTHER" id="PTHR33695:SF1">
    <property type="entry name" value="LIPOPROTEIN SIGNAL PEPTIDASE"/>
    <property type="match status" value="1"/>
</dbReference>
<evidence type="ECO:0000256" key="2">
    <source>
        <dbReference type="ARBA" id="ARBA00022475"/>
    </source>
</evidence>
<evidence type="ECO:0000256" key="1">
    <source>
        <dbReference type="ARBA" id="ARBA00006139"/>
    </source>
</evidence>
<keyword evidence="4 9" id="KW-0812">Transmembrane</keyword>
<comment type="catalytic activity">
    <reaction evidence="9 10">
        <text>Release of signal peptides from bacterial membrane prolipoproteins. Hydrolyzes -Xaa-Yaa-Zaa-|-(S,diacylglyceryl)Cys-, in which Xaa is hydrophobic (preferably Leu), and Yaa (Ala or Ser) and Zaa (Gly or Ala) have small, neutral side chains.</text>
        <dbReference type="EC" id="3.4.23.36"/>
    </reaction>
</comment>
<reference evidence="12 13" key="1">
    <citation type="submission" date="2010-04" db="EMBL/GenBank/DDBJ databases">
        <authorList>
            <person name="Qin X."/>
            <person name="Bachman B."/>
            <person name="Battles P."/>
            <person name="Bell A."/>
            <person name="Bess C."/>
            <person name="Bickham C."/>
            <person name="Chaboub L."/>
            <person name="Chen D."/>
            <person name="Coyle M."/>
            <person name="Deiros D.R."/>
            <person name="Dinh H."/>
            <person name="Forbes L."/>
            <person name="Fowler G."/>
            <person name="Francisco L."/>
            <person name="Fu Q."/>
            <person name="Gubbala S."/>
            <person name="Hale W."/>
            <person name="Han Y."/>
            <person name="Hemphill L."/>
            <person name="Highlander S.K."/>
            <person name="Hirani K."/>
            <person name="Hogues M."/>
            <person name="Jackson L."/>
            <person name="Jakkamsetti A."/>
            <person name="Javaid M."/>
            <person name="Jiang H."/>
            <person name="Korchina V."/>
            <person name="Kovar C."/>
            <person name="Lara F."/>
            <person name="Lee S."/>
            <person name="Mata R."/>
            <person name="Mathew T."/>
            <person name="Moen C."/>
            <person name="Morales K."/>
            <person name="Munidasa M."/>
            <person name="Nazareth L."/>
            <person name="Ngo R."/>
            <person name="Nguyen L."/>
            <person name="Okwuonu G."/>
            <person name="Ongeri F."/>
            <person name="Patil S."/>
            <person name="Petrosino J."/>
            <person name="Pham C."/>
            <person name="Pham P."/>
            <person name="Pu L.-L."/>
            <person name="Puazo M."/>
            <person name="Raj R."/>
            <person name="Reid J."/>
            <person name="Rouhana J."/>
            <person name="Saada N."/>
            <person name="Shang Y."/>
            <person name="Simmons D."/>
            <person name="Thornton R."/>
            <person name="Warren J."/>
            <person name="Weissenberger G."/>
            <person name="Zhang J."/>
            <person name="Zhang L."/>
            <person name="Zhou C."/>
            <person name="Zhu D."/>
            <person name="Muzny D."/>
            <person name="Worley K."/>
            <person name="Gibbs R."/>
        </authorList>
    </citation>
    <scope>NUCLEOTIDE SEQUENCE [LARGE SCALE GENOMIC DNA]</scope>
    <source>
        <strain evidence="12 13">ATCC 49957</strain>
    </source>
</reference>
<dbReference type="UniPathway" id="UPA00665"/>
<keyword evidence="13" id="KW-1185">Reference proteome</keyword>
<gene>
    <name evidence="9 12" type="primary">lspA</name>
    <name evidence="12" type="ORF">HMPREF0731_0817</name>
</gene>
<keyword evidence="2 9" id="KW-1003">Cell membrane</keyword>
<evidence type="ECO:0000313" key="12">
    <source>
        <dbReference type="EMBL" id="EFH12974.1"/>
    </source>
</evidence>
<accession>D5RIA7</accession>
<feature type="transmembrane region" description="Helical" evidence="9">
    <location>
        <begin position="110"/>
        <end position="127"/>
    </location>
</feature>
<dbReference type="GO" id="GO:0004190">
    <property type="term" value="F:aspartic-type endopeptidase activity"/>
    <property type="evidence" value="ECO:0007669"/>
    <property type="project" value="UniProtKB-UniRule"/>
</dbReference>
<keyword evidence="3 9" id="KW-0645">Protease</keyword>
<dbReference type="PROSITE" id="PS00855">
    <property type="entry name" value="SPASE_II"/>
    <property type="match status" value="1"/>
</dbReference>